<gene>
    <name evidence="11" type="ORF">F2P81_000050</name>
</gene>
<evidence type="ECO:0000259" key="10">
    <source>
        <dbReference type="PROSITE" id="PS50835"/>
    </source>
</evidence>
<dbReference type="PANTHER" id="PTHR19256">
    <property type="entry name" value="T-CELL RECEPTOR GAMMA CHAIN"/>
    <property type="match status" value="1"/>
</dbReference>
<evidence type="ECO:0000256" key="5">
    <source>
        <dbReference type="ARBA" id="ARBA00023170"/>
    </source>
</evidence>
<evidence type="ECO:0000256" key="9">
    <source>
        <dbReference type="SAM" id="SignalP"/>
    </source>
</evidence>
<comment type="subcellular location">
    <subcellularLocation>
        <location evidence="1">Membrane</location>
    </subcellularLocation>
</comment>
<dbReference type="InterPro" id="IPR013783">
    <property type="entry name" value="Ig-like_fold"/>
</dbReference>
<dbReference type="InterPro" id="IPR007110">
    <property type="entry name" value="Ig-like_dom"/>
</dbReference>
<dbReference type="PROSITE" id="PS50835">
    <property type="entry name" value="IG_LIKE"/>
    <property type="match status" value="1"/>
</dbReference>
<keyword evidence="5" id="KW-0675">Receptor</keyword>
<keyword evidence="6" id="KW-0393">Immunoglobulin domain</keyword>
<dbReference type="AlphaFoldDB" id="A0A6A4TI84"/>
<keyword evidence="4 8" id="KW-0472">Membrane</keyword>
<dbReference type="GO" id="GO:0016020">
    <property type="term" value="C:membrane"/>
    <property type="evidence" value="ECO:0007669"/>
    <property type="project" value="UniProtKB-SubCell"/>
</dbReference>
<feature type="region of interest" description="Disordered" evidence="7">
    <location>
        <begin position="192"/>
        <end position="220"/>
    </location>
</feature>
<dbReference type="Proteomes" id="UP000438429">
    <property type="component" value="Unassembled WGS sequence"/>
</dbReference>
<dbReference type="PANTHER" id="PTHR19256:SF65">
    <property type="entry name" value="T CELL RECEPTOR GAMMA CONSTANT 1-RELATED"/>
    <property type="match status" value="1"/>
</dbReference>
<dbReference type="EMBL" id="VEVO01000001">
    <property type="protein sequence ID" value="KAF0046417.1"/>
    <property type="molecule type" value="Genomic_DNA"/>
</dbReference>
<proteinExistence type="predicted"/>
<organism evidence="11 12">
    <name type="scientific">Scophthalmus maximus</name>
    <name type="common">Turbot</name>
    <name type="synonym">Psetta maxima</name>
    <dbReference type="NCBI Taxonomy" id="52904"/>
    <lineage>
        <taxon>Eukaryota</taxon>
        <taxon>Metazoa</taxon>
        <taxon>Chordata</taxon>
        <taxon>Craniata</taxon>
        <taxon>Vertebrata</taxon>
        <taxon>Euteleostomi</taxon>
        <taxon>Actinopterygii</taxon>
        <taxon>Neopterygii</taxon>
        <taxon>Teleostei</taxon>
        <taxon>Neoteleostei</taxon>
        <taxon>Acanthomorphata</taxon>
        <taxon>Carangaria</taxon>
        <taxon>Pleuronectiformes</taxon>
        <taxon>Pleuronectoidei</taxon>
        <taxon>Scophthalmidae</taxon>
        <taxon>Scophthalmus</taxon>
    </lineage>
</organism>
<keyword evidence="3 8" id="KW-1133">Transmembrane helix</keyword>
<feature type="domain" description="Ig-like" evidence="10">
    <location>
        <begin position="100"/>
        <end position="199"/>
    </location>
</feature>
<keyword evidence="2 8" id="KW-0812">Transmembrane</keyword>
<feature type="transmembrane region" description="Helical" evidence="8">
    <location>
        <begin position="235"/>
        <end position="257"/>
    </location>
</feature>
<dbReference type="InterPro" id="IPR051117">
    <property type="entry name" value="TRG_var/const_region"/>
</dbReference>
<feature type="signal peptide" evidence="9">
    <location>
        <begin position="1"/>
        <end position="20"/>
    </location>
</feature>
<protein>
    <recommendedName>
        <fullName evidence="10">Ig-like domain-containing protein</fullName>
    </recommendedName>
</protein>
<evidence type="ECO:0000256" key="8">
    <source>
        <dbReference type="SAM" id="Phobius"/>
    </source>
</evidence>
<evidence type="ECO:0000313" key="12">
    <source>
        <dbReference type="Proteomes" id="UP000438429"/>
    </source>
</evidence>
<dbReference type="InterPro" id="IPR036179">
    <property type="entry name" value="Ig-like_dom_sf"/>
</dbReference>
<evidence type="ECO:0000256" key="1">
    <source>
        <dbReference type="ARBA" id="ARBA00004370"/>
    </source>
</evidence>
<keyword evidence="9" id="KW-0732">Signal</keyword>
<evidence type="ECO:0000256" key="3">
    <source>
        <dbReference type="ARBA" id="ARBA00022989"/>
    </source>
</evidence>
<reference evidence="11 12" key="1">
    <citation type="submission" date="2019-06" db="EMBL/GenBank/DDBJ databases">
        <title>Draft genomes of female and male turbot (Scophthalmus maximus).</title>
        <authorList>
            <person name="Xu H."/>
            <person name="Xu X.-W."/>
            <person name="Shao C."/>
            <person name="Chen S."/>
        </authorList>
    </citation>
    <scope>NUCLEOTIDE SEQUENCE [LARGE SCALE GENOMIC DNA]</scope>
    <source>
        <strain evidence="11">Ysfricsl-2016a</strain>
        <tissue evidence="11">Blood</tissue>
    </source>
</reference>
<dbReference type="SUPFAM" id="SSF48726">
    <property type="entry name" value="Immunoglobulin"/>
    <property type="match status" value="1"/>
</dbReference>
<comment type="caution">
    <text evidence="11">The sequence shown here is derived from an EMBL/GenBank/DDBJ whole genome shotgun (WGS) entry which is preliminary data.</text>
</comment>
<name>A0A6A4TI84_SCOMX</name>
<evidence type="ECO:0000256" key="6">
    <source>
        <dbReference type="ARBA" id="ARBA00023319"/>
    </source>
</evidence>
<evidence type="ECO:0000313" key="11">
    <source>
        <dbReference type="EMBL" id="KAF0046417.1"/>
    </source>
</evidence>
<dbReference type="Gene3D" id="2.60.40.10">
    <property type="entry name" value="Immunoglobulins"/>
    <property type="match status" value="1"/>
</dbReference>
<evidence type="ECO:0000256" key="2">
    <source>
        <dbReference type="ARBA" id="ARBA00022692"/>
    </source>
</evidence>
<feature type="chain" id="PRO_5025520079" description="Ig-like domain-containing protein" evidence="9">
    <location>
        <begin position="21"/>
        <end position="270"/>
    </location>
</feature>
<feature type="compositionally biased region" description="Pro residues" evidence="7">
    <location>
        <begin position="201"/>
        <end position="220"/>
    </location>
</feature>
<accession>A0A6A4TI84</accession>
<sequence length="270" mass="28774">MRLLPAAALCCLCSALVAMAAQPIQEQLSLTRTVGDAASFSCGGTDGCYVIWFQKKDTETFRVILGVDSDGSVDSDFNHPQVGDFTAERKQSIYEPLVQPVVSVYPAASSAALQDQSFLLCAASDMAPPPVRFSWTRQREGGPLEELPPAGGGQLELRGSGSTAAIRLVDRDALHTYRYLCNVQHEGGTVKAQAGQDVSALPPPTTLPPTTLPPPTLPPPAASAPSQFQVKLLCLLYTLLIVKSLVYCCGLCLISIVRNKTPSTRVKQDG</sequence>
<evidence type="ECO:0000256" key="4">
    <source>
        <dbReference type="ARBA" id="ARBA00023136"/>
    </source>
</evidence>
<evidence type="ECO:0000256" key="7">
    <source>
        <dbReference type="SAM" id="MobiDB-lite"/>
    </source>
</evidence>